<proteinExistence type="predicted"/>
<dbReference type="Proteomes" id="UP000006552">
    <property type="component" value="Chromosome"/>
</dbReference>
<sequence>MLSRARLQETFVNIVDCLIFINRSEDRQCSMLWGAYLRPIVQKNKNHEPIHRRSR</sequence>
<accession>Q5P0J6</accession>
<dbReference type="KEGG" id="eba:ebA5361"/>
<reference evidence="1 2" key="1">
    <citation type="journal article" date="2005" name="Arch. Microbiol.">
        <title>The genome sequence of an anaerobic aromatic-degrading denitrifying bacterium, strain EbN1.</title>
        <authorList>
            <person name="Rabus R."/>
            <person name="Kube M."/>
            <person name="Heider J."/>
            <person name="Beck A."/>
            <person name="Heitmann K."/>
            <person name="Widdel F."/>
            <person name="Reinhardt R."/>
        </authorList>
    </citation>
    <scope>NUCLEOTIDE SEQUENCE [LARGE SCALE GENOMIC DNA]</scope>
    <source>
        <strain evidence="1 2">EbN1</strain>
    </source>
</reference>
<dbReference type="AlphaFoldDB" id="Q5P0J6"/>
<keyword evidence="2" id="KW-1185">Reference proteome</keyword>
<dbReference type="STRING" id="76114.ebA5361"/>
<protein>
    <submittedName>
        <fullName evidence="1">Uncharacterized protein</fullName>
    </submittedName>
</protein>
<dbReference type="EMBL" id="CR555306">
    <property type="protein sequence ID" value="CAI09168.1"/>
    <property type="molecule type" value="Genomic_DNA"/>
</dbReference>
<evidence type="ECO:0000313" key="2">
    <source>
        <dbReference type="Proteomes" id="UP000006552"/>
    </source>
</evidence>
<evidence type="ECO:0000313" key="1">
    <source>
        <dbReference type="EMBL" id="CAI09168.1"/>
    </source>
</evidence>
<name>Q5P0J6_AROAE</name>
<dbReference type="HOGENOM" id="CLU_3021799_0_0_4"/>
<gene>
    <name evidence="1" type="ORF">ebA5361</name>
</gene>
<organism evidence="1 2">
    <name type="scientific">Aromatoleum aromaticum (strain DSM 19018 / LMG 30748 / EbN1)</name>
    <name type="common">Azoarcus sp. (strain EbN1)</name>
    <dbReference type="NCBI Taxonomy" id="76114"/>
    <lineage>
        <taxon>Bacteria</taxon>
        <taxon>Pseudomonadati</taxon>
        <taxon>Pseudomonadota</taxon>
        <taxon>Betaproteobacteria</taxon>
        <taxon>Rhodocyclales</taxon>
        <taxon>Rhodocyclaceae</taxon>
        <taxon>Aromatoleum</taxon>
    </lineage>
</organism>